<evidence type="ECO:0000313" key="1">
    <source>
        <dbReference type="EMBL" id="RLK50662.1"/>
    </source>
</evidence>
<gene>
    <name evidence="1" type="ORF">DFR31_0568</name>
</gene>
<proteinExistence type="predicted"/>
<dbReference type="InterPro" id="IPR021241">
    <property type="entry name" value="CsiV"/>
</dbReference>
<dbReference type="AlphaFoldDB" id="A0A498C4X4"/>
<evidence type="ECO:0000313" key="2">
    <source>
        <dbReference type="Proteomes" id="UP000275461"/>
    </source>
</evidence>
<comment type="caution">
    <text evidence="1">The sequence shown here is derived from an EMBL/GenBank/DDBJ whole genome shotgun (WGS) entry which is preliminary data.</text>
</comment>
<protein>
    <submittedName>
        <fullName evidence="1">Peptidoglycan-binding protein CsiV</fullName>
    </submittedName>
</protein>
<dbReference type="Proteomes" id="UP000275461">
    <property type="component" value="Unassembled WGS sequence"/>
</dbReference>
<name>A0A498C4X4_9GAMM</name>
<reference evidence="1 2" key="1">
    <citation type="submission" date="2018-10" db="EMBL/GenBank/DDBJ databases">
        <title>Genomic Encyclopedia of Type Strains, Phase IV (KMG-IV): sequencing the most valuable type-strain genomes for metagenomic binning, comparative biology and taxonomic classification.</title>
        <authorList>
            <person name="Goeker M."/>
        </authorList>
    </citation>
    <scope>NUCLEOTIDE SEQUENCE [LARGE SCALE GENOMIC DNA]</scope>
    <source>
        <strain evidence="1 2">DSM 12769</strain>
    </source>
</reference>
<organism evidence="1 2">
    <name type="scientific">Alkalispirillum mobile</name>
    <dbReference type="NCBI Taxonomy" id="85925"/>
    <lineage>
        <taxon>Bacteria</taxon>
        <taxon>Pseudomonadati</taxon>
        <taxon>Pseudomonadota</taxon>
        <taxon>Gammaproteobacteria</taxon>
        <taxon>Chromatiales</taxon>
        <taxon>Ectothiorhodospiraceae</taxon>
        <taxon>Alkalispirillum</taxon>
    </lineage>
</organism>
<dbReference type="EMBL" id="RCDA01000001">
    <property type="protein sequence ID" value="RLK50662.1"/>
    <property type="molecule type" value="Genomic_DNA"/>
</dbReference>
<keyword evidence="2" id="KW-1185">Reference proteome</keyword>
<dbReference type="RefSeq" id="WP_170153579.1">
    <property type="nucleotide sequence ID" value="NZ_RCDA01000001.1"/>
</dbReference>
<accession>A0A498C4X4</accession>
<sequence>MPKRRHHATTHTRRRLALPGLLLALMALLGGAGLALPGAVAAQQAYNVEMIIFRQFEARGDDAEAWPLTVTPPQFSRVQQLGGGDFRRLSGDQLRLHGARQRLQQSDAYDPLLHIGWRQEGLPRNRSVAIGIPPGWTPPEDADNWDASLEPAQLYGLVRVYRERFLHAVVDLRYRRSVDDRDTVLPTGAVHALQESRRMRSEELHYLDHPALGVLIEIRPVD</sequence>
<dbReference type="Pfam" id="PF10972">
    <property type="entry name" value="CsiV"/>
    <property type="match status" value="1"/>
</dbReference>